<dbReference type="KEGG" id="mbe:MBM_09110"/>
<evidence type="ECO:0000313" key="3">
    <source>
        <dbReference type="Proteomes" id="UP000006753"/>
    </source>
</evidence>
<dbReference type="HOGENOM" id="CLU_436191_0_0_1"/>
<dbReference type="Proteomes" id="UP000006753">
    <property type="component" value="Unassembled WGS sequence"/>
</dbReference>
<keyword evidence="3" id="KW-1185">Reference proteome</keyword>
<dbReference type="OMA" id="MERNTAY"/>
<dbReference type="STRING" id="1072389.K1WJ26"/>
<proteinExistence type="predicted"/>
<feature type="region of interest" description="Disordered" evidence="1">
    <location>
        <begin position="135"/>
        <end position="155"/>
    </location>
</feature>
<reference evidence="2 3" key="1">
    <citation type="journal article" date="2012" name="BMC Genomics">
        <title>Sequencing the genome of Marssonina brunnea reveals fungus-poplar co-evolution.</title>
        <authorList>
            <person name="Zhu S."/>
            <person name="Cao Y.-Z."/>
            <person name="Jiang C."/>
            <person name="Tan B.-Y."/>
            <person name="Wang Z."/>
            <person name="Feng S."/>
            <person name="Zhang L."/>
            <person name="Su X.-H."/>
            <person name="Brejova B."/>
            <person name="Vinar T."/>
            <person name="Xu M."/>
            <person name="Wang M.-X."/>
            <person name="Zhang S.-G."/>
            <person name="Huang M.-R."/>
            <person name="Wu R."/>
            <person name="Zhou Y."/>
        </authorList>
    </citation>
    <scope>NUCLEOTIDE SEQUENCE [LARGE SCALE GENOMIC DNA]</scope>
    <source>
        <strain evidence="2 3">MB_m1</strain>
    </source>
</reference>
<organism evidence="2 3">
    <name type="scientific">Marssonina brunnea f. sp. multigermtubi (strain MB_m1)</name>
    <name type="common">Marssonina leaf spot fungus</name>
    <dbReference type="NCBI Taxonomy" id="1072389"/>
    <lineage>
        <taxon>Eukaryota</taxon>
        <taxon>Fungi</taxon>
        <taxon>Dikarya</taxon>
        <taxon>Ascomycota</taxon>
        <taxon>Pezizomycotina</taxon>
        <taxon>Leotiomycetes</taxon>
        <taxon>Helotiales</taxon>
        <taxon>Drepanopezizaceae</taxon>
        <taxon>Drepanopeziza</taxon>
    </lineage>
</organism>
<dbReference type="OrthoDB" id="5296720at2759"/>
<dbReference type="InParanoid" id="K1WJ26"/>
<dbReference type="AlphaFoldDB" id="K1WJ26"/>
<gene>
    <name evidence="2" type="ORF">MBM_09110</name>
</gene>
<evidence type="ECO:0000313" key="2">
    <source>
        <dbReference type="EMBL" id="EKD12881.1"/>
    </source>
</evidence>
<feature type="compositionally biased region" description="Low complexity" evidence="1">
    <location>
        <begin position="141"/>
        <end position="152"/>
    </location>
</feature>
<sequence>MLDFARADDSLARLKPALSLSKGCLLCLAQRVGTYLKSKIRDLFEPSSASPTWMGDRSSRPETTLQPSLFTLQSAICNLQSSIFNPQSSILNLQSSIFNPQSSFFNLQSSIFNLSLPSSKQESIQPIISMHIKTPEDDYTSSSSSSSSSPSSATVPISIRDLPNELLSQICECLDEPPPSTAALHHEPHFGLTRSDNAPLKAVSLVFRRFRAASLPVLYKASRFSVHVPDRPTTQRSILSEQIQPFLDFIISSSLQNSVRSLALLVHDERVTNVPSGQSRINEFYSFWSLLFQVVDPVRLIIAAPPRALGALTSCHVHLKGAWRFDSQCQYICLGRESKAAPSIAQSEPSGIASGLPPIEPYPGDRVARADSSALFDVRNWDTLLLNEGSFIKAYQTNEYNHNWLRTPPSILPDLVGAETENHKAYISPTIRDMSYVGMFPTLRHFSVLVKFLPRVDRLFVQLVPKNDILQDARKMANTEEEDLWMERNSCYAHLMRELFSDSPQSNYQHLQIFESGDAADRDAWLLAVGYVERAGGSWKVAGDGILVRTTEGDESPIFLIQCICRCLGIYGSGSADDPVTVSLGTGLKSEFLNGQDLTLASSCSPFAELGVYCNPFSLQTPKKVPS</sequence>
<name>K1WJ26_MARBU</name>
<dbReference type="eggNOG" id="ENOG502SPU2">
    <property type="taxonomic scope" value="Eukaryota"/>
</dbReference>
<protein>
    <submittedName>
        <fullName evidence="2">F-box domain-containing protein</fullName>
    </submittedName>
</protein>
<evidence type="ECO:0000256" key="1">
    <source>
        <dbReference type="SAM" id="MobiDB-lite"/>
    </source>
</evidence>
<accession>K1WJ26</accession>
<dbReference type="EMBL" id="JH921454">
    <property type="protein sequence ID" value="EKD12881.1"/>
    <property type="molecule type" value="Genomic_DNA"/>
</dbReference>